<protein>
    <submittedName>
        <fullName evidence="6">Transcriptional regulator, LysR family</fullName>
    </submittedName>
</protein>
<dbReference type="InterPro" id="IPR036388">
    <property type="entry name" value="WH-like_DNA-bd_sf"/>
</dbReference>
<evidence type="ECO:0000313" key="6">
    <source>
        <dbReference type="EMBL" id="KKI63809.1"/>
    </source>
</evidence>
<dbReference type="PRINTS" id="PR00039">
    <property type="entry name" value="HTHLYSR"/>
</dbReference>
<dbReference type="GO" id="GO:0003700">
    <property type="term" value="F:DNA-binding transcription factor activity"/>
    <property type="evidence" value="ECO:0007669"/>
    <property type="project" value="InterPro"/>
</dbReference>
<reference evidence="6 7" key="1">
    <citation type="submission" date="2015-03" db="EMBL/GenBank/DDBJ databases">
        <title>Genome Assembly of Staphylococcus cohnii subsp. cohnii strain G22B2.</title>
        <authorList>
            <person name="Nair G."/>
            <person name="Kaur G."/>
            <person name="Khatri I."/>
            <person name="Singh N.K."/>
            <person name="Sathyabama S."/>
            <person name="Maurya S.K."/>
            <person name="Subramanian S."/>
            <person name="Agrewala J.N."/>
            <person name="Mayilraj S."/>
        </authorList>
    </citation>
    <scope>NUCLEOTIDE SEQUENCE [LARGE SCALE GENOMIC DNA]</scope>
    <source>
        <strain evidence="6 7">G22B2</strain>
    </source>
</reference>
<evidence type="ECO:0000259" key="5">
    <source>
        <dbReference type="PROSITE" id="PS50931"/>
    </source>
</evidence>
<dbReference type="Proteomes" id="UP000034455">
    <property type="component" value="Unassembled WGS sequence"/>
</dbReference>
<dbReference type="SUPFAM" id="SSF53850">
    <property type="entry name" value="Periplasmic binding protein-like II"/>
    <property type="match status" value="1"/>
</dbReference>
<gene>
    <name evidence="6" type="ORF">UF66_0298</name>
</gene>
<dbReference type="PATRIC" id="fig|74704.6.peg.307"/>
<dbReference type="InterPro" id="IPR000847">
    <property type="entry name" value="LysR_HTH_N"/>
</dbReference>
<dbReference type="PANTHER" id="PTHR30126:SF40">
    <property type="entry name" value="HTH-TYPE TRANSCRIPTIONAL REGULATOR GLTR"/>
    <property type="match status" value="1"/>
</dbReference>
<dbReference type="PROSITE" id="PS50931">
    <property type="entry name" value="HTH_LYSR"/>
    <property type="match status" value="1"/>
</dbReference>
<evidence type="ECO:0000256" key="2">
    <source>
        <dbReference type="ARBA" id="ARBA00023015"/>
    </source>
</evidence>
<sequence>MEIKDFKIFQSVSQHQSISKAAKSLNYVQSHVTFRIKQLEQELNTQLFLRHNKGTTLTTDGEKFQTYVEKILATLNEIERDFDKQASSNGKIDIGIVETITKLPMLLSMFRKKSPHISLSLHTDVTANISKKIVNQNLDCGFVTGFKHHHNINKVELFKEKLVLISSTEMTQLEDITSAVFLMFKNGCNYRRNLEAWLKSENIKKPLLVEFGTMETIIGSVKSGIGISLVPKSSVQNDLENGSLYSYQLPDNYSNISTDFIWNKNYHLSPAMTHFIQTIKSAALEY</sequence>
<evidence type="ECO:0000256" key="4">
    <source>
        <dbReference type="ARBA" id="ARBA00023163"/>
    </source>
</evidence>
<dbReference type="Pfam" id="PF00126">
    <property type="entry name" value="HTH_1"/>
    <property type="match status" value="1"/>
</dbReference>
<dbReference type="AlphaFoldDB" id="A0A0M2NZ57"/>
<dbReference type="Pfam" id="PF03466">
    <property type="entry name" value="LysR_substrate"/>
    <property type="match status" value="1"/>
</dbReference>
<dbReference type="Gene3D" id="1.10.10.10">
    <property type="entry name" value="Winged helix-like DNA-binding domain superfamily/Winged helix DNA-binding domain"/>
    <property type="match status" value="1"/>
</dbReference>
<dbReference type="GO" id="GO:0000976">
    <property type="term" value="F:transcription cis-regulatory region binding"/>
    <property type="evidence" value="ECO:0007669"/>
    <property type="project" value="TreeGrafter"/>
</dbReference>
<organism evidence="6 7">
    <name type="scientific">Staphylococcus cohnii subsp. cohnii</name>
    <dbReference type="NCBI Taxonomy" id="74704"/>
    <lineage>
        <taxon>Bacteria</taxon>
        <taxon>Bacillati</taxon>
        <taxon>Bacillota</taxon>
        <taxon>Bacilli</taxon>
        <taxon>Bacillales</taxon>
        <taxon>Staphylococcaceae</taxon>
        <taxon>Staphylococcus</taxon>
        <taxon>Staphylococcus cohnii species complex</taxon>
    </lineage>
</organism>
<keyword evidence="4" id="KW-0804">Transcription</keyword>
<keyword evidence="3" id="KW-0238">DNA-binding</keyword>
<dbReference type="FunFam" id="1.10.10.10:FF:000001">
    <property type="entry name" value="LysR family transcriptional regulator"/>
    <property type="match status" value="1"/>
</dbReference>
<dbReference type="SUPFAM" id="SSF46785">
    <property type="entry name" value="Winged helix' DNA-binding domain"/>
    <property type="match status" value="1"/>
</dbReference>
<evidence type="ECO:0000256" key="1">
    <source>
        <dbReference type="ARBA" id="ARBA00009437"/>
    </source>
</evidence>
<dbReference type="Gene3D" id="3.40.190.290">
    <property type="match status" value="1"/>
</dbReference>
<comment type="caution">
    <text evidence="6">The sequence shown here is derived from an EMBL/GenBank/DDBJ whole genome shotgun (WGS) entry which is preliminary data.</text>
</comment>
<name>A0A0M2NZ57_STACC</name>
<dbReference type="EMBL" id="LAKJ01000012">
    <property type="protein sequence ID" value="KKI63809.1"/>
    <property type="molecule type" value="Genomic_DNA"/>
</dbReference>
<proteinExistence type="inferred from homology"/>
<evidence type="ECO:0000256" key="3">
    <source>
        <dbReference type="ARBA" id="ARBA00023125"/>
    </source>
</evidence>
<keyword evidence="2" id="KW-0805">Transcription regulation</keyword>
<dbReference type="InterPro" id="IPR005119">
    <property type="entry name" value="LysR_subst-bd"/>
</dbReference>
<dbReference type="RefSeq" id="WP_019469816.1">
    <property type="nucleotide sequence ID" value="NZ_BKAS01000002.1"/>
</dbReference>
<comment type="similarity">
    <text evidence="1">Belongs to the LysR transcriptional regulatory family.</text>
</comment>
<accession>A0A0M2NZ57</accession>
<dbReference type="PANTHER" id="PTHR30126">
    <property type="entry name" value="HTH-TYPE TRANSCRIPTIONAL REGULATOR"/>
    <property type="match status" value="1"/>
</dbReference>
<evidence type="ECO:0000313" key="7">
    <source>
        <dbReference type="Proteomes" id="UP000034455"/>
    </source>
</evidence>
<dbReference type="InterPro" id="IPR036390">
    <property type="entry name" value="WH_DNA-bd_sf"/>
</dbReference>
<feature type="domain" description="HTH lysR-type" evidence="5">
    <location>
        <begin position="1"/>
        <end position="58"/>
    </location>
</feature>